<evidence type="ECO:0000313" key="6">
    <source>
        <dbReference type="Proteomes" id="UP000318538"/>
    </source>
</evidence>
<feature type="region of interest" description="Disordered" evidence="2">
    <location>
        <begin position="248"/>
        <end position="270"/>
    </location>
</feature>
<gene>
    <name evidence="5" type="ORF">K227x_30440</name>
</gene>
<evidence type="ECO:0000256" key="2">
    <source>
        <dbReference type="SAM" id="MobiDB-lite"/>
    </source>
</evidence>
<dbReference type="PRINTS" id="PR01490">
    <property type="entry name" value="RTXTOXIND"/>
</dbReference>
<accession>A0A517NC20</accession>
<dbReference type="InterPro" id="IPR058639">
    <property type="entry name" value="BSH_YknX-like"/>
</dbReference>
<evidence type="ECO:0000259" key="4">
    <source>
        <dbReference type="Pfam" id="PF25984"/>
    </source>
</evidence>
<keyword evidence="6" id="KW-1185">Reference proteome</keyword>
<evidence type="ECO:0000313" key="5">
    <source>
        <dbReference type="EMBL" id="QDT04651.1"/>
    </source>
</evidence>
<sequence length="782" mass="83824">MLGGGLIRTPPCRRIRPDGAIGLAQQVPGIQNSAVGVVVSIQEVAWTSIGCIVPDFLLSSIVASALTPSSQSTEATPAGPASTVPSVDSLIRDRVAAIADQSVDRDDFHRRMAGELLEHFRGGLIAVLANHLPGPMLMVADEQLAKRISHQDLSDRLQTAAVAPVACNVGLVPSPTDATAGATSVTAPAGSPLDSMARGLRIEISPEPARAAWLLMYPYQSCPPAVTQVEDLRELKCYGDAARQIIPRFPEPRSSDAATDGAPQPSRVHPGMTEQTLATAQDPAMAMNRSLGLFHRDLNLNATCYRIANESRRLLKCDRTTVLIARGRRFRVAAVSGVAVVDQRGNAVTRVEQMVDTAVVMSRPLIVPSSDPLPPQIQTPLDDYFDETGVTSAIILPLHSPTEPGEDVDESTHFDPFIGDGPCIGVLVLEYFTGQVPSTIESGMSVVGVEATLALRNSLEHHSVFGLRLWKSIGGLLGGRRLPWVMLASLVGVCLLIAAMVIKVDHHVIANGSAEPTLRRDVFASIDGIVKKLHVRDGQSVKAGDVLFELENAELDSRAESLTGELETALSRLASIQAVRLGSQADPAQSGRLAIELRQVEGELAGLRGQQTILDTQRQALIITSPIDGTVVGWQLEQRLTNRPVSRGNSLASVVDPSGPWSLKLNIPDRDVGDVIEAAQTDPNLSIQFAVATLPEASYLAKLDHLATASRLNKEGQHVVDADAVVVVHPNDVENYDAFDIDSMRSGADVTAKIACGRRTALRSWFGDVFDFVQRNILFYVN</sequence>
<dbReference type="InterPro" id="IPR029016">
    <property type="entry name" value="GAF-like_dom_sf"/>
</dbReference>
<dbReference type="EMBL" id="CP036525">
    <property type="protein sequence ID" value="QDT04651.1"/>
    <property type="molecule type" value="Genomic_DNA"/>
</dbReference>
<feature type="domain" description="GAF" evidence="3">
    <location>
        <begin position="299"/>
        <end position="431"/>
    </location>
</feature>
<dbReference type="PANTHER" id="PTHR30097:SF4">
    <property type="entry name" value="SLR6042 PROTEIN"/>
    <property type="match status" value="1"/>
</dbReference>
<dbReference type="GO" id="GO:0015679">
    <property type="term" value="P:plasma membrane copper ion transport"/>
    <property type="evidence" value="ECO:0007669"/>
    <property type="project" value="TreeGrafter"/>
</dbReference>
<dbReference type="Pfam" id="PF01590">
    <property type="entry name" value="GAF"/>
    <property type="match status" value="1"/>
</dbReference>
<dbReference type="AlphaFoldDB" id="A0A517NC20"/>
<dbReference type="InterPro" id="IPR051909">
    <property type="entry name" value="MFP_Cation_Efflux"/>
</dbReference>
<evidence type="ECO:0000259" key="3">
    <source>
        <dbReference type="Pfam" id="PF01590"/>
    </source>
</evidence>
<proteinExistence type="predicted"/>
<dbReference type="GO" id="GO:0060003">
    <property type="term" value="P:copper ion export"/>
    <property type="evidence" value="ECO:0007669"/>
    <property type="project" value="TreeGrafter"/>
</dbReference>
<keyword evidence="1" id="KW-0813">Transport</keyword>
<dbReference type="Gene3D" id="3.30.450.40">
    <property type="match status" value="1"/>
</dbReference>
<evidence type="ECO:0000256" key="1">
    <source>
        <dbReference type="ARBA" id="ARBA00022448"/>
    </source>
</evidence>
<organism evidence="5 6">
    <name type="scientific">Rubripirellula lacrimiformis</name>
    <dbReference type="NCBI Taxonomy" id="1930273"/>
    <lineage>
        <taxon>Bacteria</taxon>
        <taxon>Pseudomonadati</taxon>
        <taxon>Planctomycetota</taxon>
        <taxon>Planctomycetia</taxon>
        <taxon>Pirellulales</taxon>
        <taxon>Pirellulaceae</taxon>
        <taxon>Rubripirellula</taxon>
    </lineage>
</organism>
<feature type="domain" description="YknX-like barrel-sandwich hybrid" evidence="4">
    <location>
        <begin position="522"/>
        <end position="632"/>
    </location>
</feature>
<reference evidence="5 6" key="1">
    <citation type="submission" date="2019-02" db="EMBL/GenBank/DDBJ databases">
        <title>Deep-cultivation of Planctomycetes and their phenomic and genomic characterization uncovers novel biology.</title>
        <authorList>
            <person name="Wiegand S."/>
            <person name="Jogler M."/>
            <person name="Boedeker C."/>
            <person name="Pinto D."/>
            <person name="Vollmers J."/>
            <person name="Rivas-Marin E."/>
            <person name="Kohn T."/>
            <person name="Peeters S.H."/>
            <person name="Heuer A."/>
            <person name="Rast P."/>
            <person name="Oberbeckmann S."/>
            <person name="Bunk B."/>
            <person name="Jeske O."/>
            <person name="Meyerdierks A."/>
            <person name="Storesund J.E."/>
            <person name="Kallscheuer N."/>
            <person name="Luecker S."/>
            <person name="Lage O.M."/>
            <person name="Pohl T."/>
            <person name="Merkel B.J."/>
            <person name="Hornburger P."/>
            <person name="Mueller R.-W."/>
            <person name="Bruemmer F."/>
            <person name="Labrenz M."/>
            <person name="Spormann A.M."/>
            <person name="Op den Camp H."/>
            <person name="Overmann J."/>
            <person name="Amann R."/>
            <person name="Jetten M.S.M."/>
            <person name="Mascher T."/>
            <person name="Medema M.H."/>
            <person name="Devos D.P."/>
            <person name="Kaster A.-K."/>
            <person name="Ovreas L."/>
            <person name="Rohde M."/>
            <person name="Galperin M.Y."/>
            <person name="Jogler C."/>
        </authorList>
    </citation>
    <scope>NUCLEOTIDE SEQUENCE [LARGE SCALE GENOMIC DNA]</scope>
    <source>
        <strain evidence="5 6">K22_7</strain>
    </source>
</reference>
<dbReference type="SUPFAM" id="SSF111369">
    <property type="entry name" value="HlyD-like secretion proteins"/>
    <property type="match status" value="1"/>
</dbReference>
<dbReference type="Gene3D" id="2.40.50.100">
    <property type="match status" value="1"/>
</dbReference>
<dbReference type="KEGG" id="rlc:K227x_30440"/>
<dbReference type="Pfam" id="PF25984">
    <property type="entry name" value="BSH_YknX"/>
    <property type="match status" value="1"/>
</dbReference>
<dbReference type="Proteomes" id="UP000318538">
    <property type="component" value="Chromosome"/>
</dbReference>
<dbReference type="PANTHER" id="PTHR30097">
    <property type="entry name" value="CATION EFFLUX SYSTEM PROTEIN CUSB"/>
    <property type="match status" value="1"/>
</dbReference>
<dbReference type="InterPro" id="IPR003018">
    <property type="entry name" value="GAF"/>
</dbReference>
<protein>
    <submittedName>
        <fullName evidence="5">HlyD family secretion protein</fullName>
    </submittedName>
</protein>
<name>A0A517NC20_9BACT</name>
<dbReference type="GO" id="GO:0030313">
    <property type="term" value="C:cell envelope"/>
    <property type="evidence" value="ECO:0007669"/>
    <property type="project" value="TreeGrafter"/>
</dbReference>